<evidence type="ECO:0000256" key="1">
    <source>
        <dbReference type="SAM" id="Phobius"/>
    </source>
</evidence>
<evidence type="ECO:0000313" key="3">
    <source>
        <dbReference type="Proteomes" id="UP000278962"/>
    </source>
</evidence>
<accession>A0A660L7R2</accession>
<keyword evidence="1" id="KW-1133">Transmembrane helix</keyword>
<dbReference type="AlphaFoldDB" id="A0A660L7R2"/>
<proteinExistence type="predicted"/>
<keyword evidence="3" id="KW-1185">Reference proteome</keyword>
<dbReference type="Proteomes" id="UP000278962">
    <property type="component" value="Unassembled WGS sequence"/>
</dbReference>
<feature type="transmembrane region" description="Helical" evidence="1">
    <location>
        <begin position="223"/>
        <end position="249"/>
    </location>
</feature>
<evidence type="ECO:0000313" key="2">
    <source>
        <dbReference type="EMBL" id="RKQ87610.1"/>
    </source>
</evidence>
<reference evidence="2 3" key="1">
    <citation type="submission" date="2018-10" db="EMBL/GenBank/DDBJ databases">
        <title>Genomic Encyclopedia of Archaeal and Bacterial Type Strains, Phase II (KMG-II): from individual species to whole genera.</title>
        <authorList>
            <person name="Goeker M."/>
        </authorList>
    </citation>
    <scope>NUCLEOTIDE SEQUENCE [LARGE SCALE GENOMIC DNA]</scope>
    <source>
        <strain evidence="2 3">DSM 14954</strain>
    </source>
</reference>
<gene>
    <name evidence="2" type="ORF">C8N24_5635</name>
</gene>
<dbReference type="EMBL" id="RBIL01000002">
    <property type="protein sequence ID" value="RKQ87610.1"/>
    <property type="molecule type" value="Genomic_DNA"/>
</dbReference>
<comment type="caution">
    <text evidence="2">The sequence shown here is derived from an EMBL/GenBank/DDBJ whole genome shotgun (WGS) entry which is preliminary data.</text>
</comment>
<name>A0A660L7R2_9ACTN</name>
<sequence>MAVVLAAFALAALSLLLPWALAFDPLAWLVWGRETERLALDTTTGPSWKPFPVLFTVVFALWEQAAPALWLIVARAGGLLAWAGAYVLGARLAGRWAGAAAVAAVALSPWWLFNTALGNSEGLLAAAVLWAVIAHLDGRARAALAFGTAAALMRPEAWPFLGLYGLWLWRRDQDRGAVIAAGVVVPLLWFGPDLLGAGGALGASHTARGVPSPGSAKLADVPFFAVLSDTATISTLPAVLAALVAAVLGGPLARRIFAAAAAWVLLVAVMTVAGYAGNPRYLVAAAALGAALAGAGAVRAAGRAATARTGRRGRRAAGAGEPGTPAWAAPLGAVVLVALVLVVTGGTLRDQWTELGQRADAADALNPVIAEAGGRDRLVACSRIRTSARARSLVAWRLDLPMRDLDARAERPAVIIRSKWFYGQGLEPPDAPGYRPLVTTERWQVLADCGPAPQLNVSSGQ</sequence>
<keyword evidence="1" id="KW-0472">Membrane</keyword>
<evidence type="ECO:0008006" key="4">
    <source>
        <dbReference type="Google" id="ProtNLM"/>
    </source>
</evidence>
<feature type="transmembrane region" description="Helical" evidence="1">
    <location>
        <begin position="69"/>
        <end position="88"/>
    </location>
</feature>
<organism evidence="2 3">
    <name type="scientific">Solirubrobacter pauli</name>
    <dbReference type="NCBI Taxonomy" id="166793"/>
    <lineage>
        <taxon>Bacteria</taxon>
        <taxon>Bacillati</taxon>
        <taxon>Actinomycetota</taxon>
        <taxon>Thermoleophilia</taxon>
        <taxon>Solirubrobacterales</taxon>
        <taxon>Solirubrobacteraceae</taxon>
        <taxon>Solirubrobacter</taxon>
    </lineage>
</organism>
<feature type="transmembrane region" description="Helical" evidence="1">
    <location>
        <begin position="142"/>
        <end position="166"/>
    </location>
</feature>
<feature type="transmembrane region" description="Helical" evidence="1">
    <location>
        <begin position="282"/>
        <end position="305"/>
    </location>
</feature>
<feature type="transmembrane region" description="Helical" evidence="1">
    <location>
        <begin position="178"/>
        <end position="203"/>
    </location>
</feature>
<feature type="transmembrane region" description="Helical" evidence="1">
    <location>
        <begin position="256"/>
        <end position="276"/>
    </location>
</feature>
<keyword evidence="1" id="KW-0812">Transmembrane</keyword>
<protein>
    <recommendedName>
        <fullName evidence="4">Dolichyl-phosphate-mannose-protein mannosyltransferase</fullName>
    </recommendedName>
</protein>
<feature type="transmembrane region" description="Helical" evidence="1">
    <location>
        <begin position="120"/>
        <end position="136"/>
    </location>
</feature>
<feature type="transmembrane region" description="Helical" evidence="1">
    <location>
        <begin position="326"/>
        <end position="348"/>
    </location>
</feature>